<dbReference type="AlphaFoldDB" id="A0A381N8T4"/>
<dbReference type="InterPro" id="IPR002347">
    <property type="entry name" value="SDR_fam"/>
</dbReference>
<dbReference type="Gene3D" id="3.40.50.720">
    <property type="entry name" value="NAD(P)-binding Rossmann-like Domain"/>
    <property type="match status" value="1"/>
</dbReference>
<proteinExistence type="inferred from homology"/>
<dbReference type="PANTHER" id="PTHR43639">
    <property type="entry name" value="OXIDOREDUCTASE, SHORT-CHAIN DEHYDROGENASE/REDUCTASE FAMILY (AFU_ORTHOLOGUE AFUA_5G02870)"/>
    <property type="match status" value="1"/>
</dbReference>
<protein>
    <recommendedName>
        <fullName evidence="4">Glucose dehydrogenase</fullName>
    </recommendedName>
</protein>
<accession>A0A381N8T4</accession>
<evidence type="ECO:0000256" key="2">
    <source>
        <dbReference type="ARBA" id="ARBA00023002"/>
    </source>
</evidence>
<evidence type="ECO:0008006" key="4">
    <source>
        <dbReference type="Google" id="ProtNLM"/>
    </source>
</evidence>
<dbReference type="GO" id="GO:0016491">
    <property type="term" value="F:oxidoreductase activity"/>
    <property type="evidence" value="ECO:0007669"/>
    <property type="project" value="UniProtKB-KW"/>
</dbReference>
<dbReference type="InterPro" id="IPR020904">
    <property type="entry name" value="Sc_DH/Rdtase_CS"/>
</dbReference>
<dbReference type="PROSITE" id="PS00061">
    <property type="entry name" value="ADH_SHORT"/>
    <property type="match status" value="1"/>
</dbReference>
<dbReference type="Pfam" id="PF13561">
    <property type="entry name" value="adh_short_C2"/>
    <property type="match status" value="1"/>
</dbReference>
<dbReference type="InterPro" id="IPR036291">
    <property type="entry name" value="NAD(P)-bd_dom_sf"/>
</dbReference>
<evidence type="ECO:0000256" key="1">
    <source>
        <dbReference type="ARBA" id="ARBA00006484"/>
    </source>
</evidence>
<sequence>MDPTAKVSLVTGAGRRIGRALALALGDTDCRVAVHYNRSEQDANETASLIKAMGKEAITVKADLEDPTQVEALAAHVNEQLGPIEIMVNNASVFDKAGLKEVSAEELDRHFAINVRAPFLLAKSMNEQLATGSPGKIINLNDWRKARPTRFAYGVTKSALSGLTRTLALSMAPNVQVNEIALGAILPPSDIPIDRPRDEITIKLGPADRMGSLNEVADAMMMLIKNDFITGETINVDGGRHIN</sequence>
<evidence type="ECO:0000313" key="3">
    <source>
        <dbReference type="EMBL" id="SUZ49993.1"/>
    </source>
</evidence>
<gene>
    <name evidence="3" type="ORF">METZ01_LOCUS2847</name>
</gene>
<organism evidence="3">
    <name type="scientific">marine metagenome</name>
    <dbReference type="NCBI Taxonomy" id="408172"/>
    <lineage>
        <taxon>unclassified sequences</taxon>
        <taxon>metagenomes</taxon>
        <taxon>ecological metagenomes</taxon>
    </lineage>
</organism>
<dbReference type="PANTHER" id="PTHR43639:SF1">
    <property type="entry name" value="SHORT-CHAIN DEHYDROGENASE_REDUCTASE FAMILY PROTEIN"/>
    <property type="match status" value="1"/>
</dbReference>
<keyword evidence="2" id="KW-0560">Oxidoreductase</keyword>
<dbReference type="EMBL" id="UINC01000146">
    <property type="protein sequence ID" value="SUZ49993.1"/>
    <property type="molecule type" value="Genomic_DNA"/>
</dbReference>
<name>A0A381N8T4_9ZZZZ</name>
<dbReference type="PRINTS" id="PR00080">
    <property type="entry name" value="SDRFAMILY"/>
</dbReference>
<dbReference type="PRINTS" id="PR00081">
    <property type="entry name" value="GDHRDH"/>
</dbReference>
<comment type="similarity">
    <text evidence="1">Belongs to the short-chain dehydrogenases/reductases (SDR) family.</text>
</comment>
<dbReference type="SUPFAM" id="SSF51735">
    <property type="entry name" value="NAD(P)-binding Rossmann-fold domains"/>
    <property type="match status" value="1"/>
</dbReference>
<reference evidence="3" key="1">
    <citation type="submission" date="2018-05" db="EMBL/GenBank/DDBJ databases">
        <authorList>
            <person name="Lanie J.A."/>
            <person name="Ng W.-L."/>
            <person name="Kazmierczak K.M."/>
            <person name="Andrzejewski T.M."/>
            <person name="Davidsen T.M."/>
            <person name="Wayne K.J."/>
            <person name="Tettelin H."/>
            <person name="Glass J.I."/>
            <person name="Rusch D."/>
            <person name="Podicherti R."/>
            <person name="Tsui H.-C.T."/>
            <person name="Winkler M.E."/>
        </authorList>
    </citation>
    <scope>NUCLEOTIDE SEQUENCE</scope>
</reference>